<keyword evidence="2" id="KW-1185">Reference proteome</keyword>
<evidence type="ECO:0000313" key="1">
    <source>
        <dbReference type="EMBL" id="MEX0469912.1"/>
    </source>
</evidence>
<reference evidence="1 2" key="1">
    <citation type="submission" date="2024-02" db="EMBL/GenBank/DDBJ databases">
        <title>New especies of Spiribacter isolated from saline water.</title>
        <authorList>
            <person name="Leon M.J."/>
            <person name="De La Haba R."/>
            <person name="Sanchez-Porro C."/>
            <person name="Ventosa A."/>
        </authorList>
    </citation>
    <scope>NUCLEOTIDE SEQUENCE [LARGE SCALE GENOMIC DNA]</scope>
    <source>
        <strain evidence="2">ag22IC6-390</strain>
    </source>
</reference>
<organism evidence="1 2">
    <name type="scientific">Spiribacter pallidus</name>
    <dbReference type="NCBI Taxonomy" id="1987936"/>
    <lineage>
        <taxon>Bacteria</taxon>
        <taxon>Pseudomonadati</taxon>
        <taxon>Pseudomonadota</taxon>
        <taxon>Gammaproteobacteria</taxon>
        <taxon>Chromatiales</taxon>
        <taxon>Ectothiorhodospiraceae</taxon>
        <taxon>Spiribacter</taxon>
    </lineage>
</organism>
<sequence length="145" mass="16356">MADLNDFIKNIPEYNEGIDNIAKKTVLKLSQKIVERTPVGNPDLWDSAPPPGYVGGRARNNWFPSFGEPSNESTEATADESVNRVLAILNQVPGNVFYLTNNLPYIRRLEYDGWSTQAPRGMVRVTLREAQQEIKKAARQNPDIR</sequence>
<protein>
    <recommendedName>
        <fullName evidence="3">HK97 gp10 family phage protein</fullName>
    </recommendedName>
</protein>
<dbReference type="Proteomes" id="UP001556709">
    <property type="component" value="Unassembled WGS sequence"/>
</dbReference>
<comment type="caution">
    <text evidence="1">The sequence shown here is derived from an EMBL/GenBank/DDBJ whole genome shotgun (WGS) entry which is preliminary data.</text>
</comment>
<name>A0ABV3TE30_9GAMM</name>
<accession>A0ABV3TE30</accession>
<evidence type="ECO:0000313" key="2">
    <source>
        <dbReference type="Proteomes" id="UP001556709"/>
    </source>
</evidence>
<proteinExistence type="predicted"/>
<evidence type="ECO:0008006" key="3">
    <source>
        <dbReference type="Google" id="ProtNLM"/>
    </source>
</evidence>
<dbReference type="RefSeq" id="WP_367991109.1">
    <property type="nucleotide sequence ID" value="NZ_JBAKFM010000005.1"/>
</dbReference>
<gene>
    <name evidence="1" type="ORF">V6X73_09255</name>
</gene>
<dbReference type="EMBL" id="JBAKFM010000005">
    <property type="protein sequence ID" value="MEX0469912.1"/>
    <property type="molecule type" value="Genomic_DNA"/>
</dbReference>